<sequence>MISQVTDFVMETVMEWQNRSLDNDIMIASYPRLVVTPEKSATYV</sequence>
<evidence type="ECO:0000313" key="1">
    <source>
        <dbReference type="EMBL" id="EMJ94296.1"/>
    </source>
</evidence>
<protein>
    <submittedName>
        <fullName evidence="1">Uncharacterized protein</fullName>
    </submittedName>
</protein>
<name>M6CUW5_9LEPT</name>
<dbReference type="EMBL" id="ANIK01000053">
    <property type="protein sequence ID" value="EMJ94296.1"/>
    <property type="molecule type" value="Genomic_DNA"/>
</dbReference>
<dbReference type="PATRIC" id="fig|1218565.3.peg.2583"/>
<organism evidence="1 2">
    <name type="scientific">Leptospira alstonii serovar Sichuan str. 79601</name>
    <dbReference type="NCBI Taxonomy" id="1218565"/>
    <lineage>
        <taxon>Bacteria</taxon>
        <taxon>Pseudomonadati</taxon>
        <taxon>Spirochaetota</taxon>
        <taxon>Spirochaetia</taxon>
        <taxon>Leptospirales</taxon>
        <taxon>Leptospiraceae</taxon>
        <taxon>Leptospira</taxon>
    </lineage>
</organism>
<evidence type="ECO:0000313" key="2">
    <source>
        <dbReference type="Proteomes" id="UP000011988"/>
    </source>
</evidence>
<accession>M6CUW5</accession>
<reference evidence="1 2" key="1">
    <citation type="submission" date="2013-01" db="EMBL/GenBank/DDBJ databases">
        <authorList>
            <person name="Harkins D.M."/>
            <person name="Durkin A.S."/>
            <person name="Brinkac L.M."/>
            <person name="Haft D.H."/>
            <person name="Selengut J.D."/>
            <person name="Sanka R."/>
            <person name="DePew J."/>
            <person name="Purushe J."/>
            <person name="Galloway R.L."/>
            <person name="Vinetz J.M."/>
            <person name="Sutton G.G."/>
            <person name="Nierman W.C."/>
            <person name="Fouts D.E."/>
        </authorList>
    </citation>
    <scope>NUCLEOTIDE SEQUENCE [LARGE SCALE GENOMIC DNA]</scope>
    <source>
        <strain evidence="1 2">79601</strain>
    </source>
</reference>
<dbReference type="AlphaFoldDB" id="M6CUW5"/>
<proteinExistence type="predicted"/>
<dbReference type="Proteomes" id="UP000011988">
    <property type="component" value="Unassembled WGS sequence"/>
</dbReference>
<comment type="caution">
    <text evidence="1">The sequence shown here is derived from an EMBL/GenBank/DDBJ whole genome shotgun (WGS) entry which is preliminary data.</text>
</comment>
<gene>
    <name evidence="1" type="ORF">LEP1GSC194_3742</name>
</gene>